<dbReference type="EMBL" id="SHOA02000010">
    <property type="protein sequence ID" value="TDH70248.1"/>
    <property type="molecule type" value="Genomic_DNA"/>
</dbReference>
<dbReference type="GeneID" id="94343973"/>
<reference evidence="1 2" key="1">
    <citation type="journal article" date="2021" name="Genome Biol.">
        <title>AFLAP: assembly-free linkage analysis pipeline using k-mers from genome sequencing data.</title>
        <authorList>
            <person name="Fletcher K."/>
            <person name="Zhang L."/>
            <person name="Gil J."/>
            <person name="Han R."/>
            <person name="Cavanaugh K."/>
            <person name="Michelmore R."/>
        </authorList>
    </citation>
    <scope>NUCLEOTIDE SEQUENCE [LARGE SCALE GENOMIC DNA]</scope>
    <source>
        <strain evidence="1 2">SF5</strain>
    </source>
</reference>
<name>A0A976FNX4_BRELC</name>
<evidence type="ECO:0000313" key="1">
    <source>
        <dbReference type="EMBL" id="TDH70248.1"/>
    </source>
</evidence>
<proteinExistence type="predicted"/>
<protein>
    <submittedName>
        <fullName evidence="1">Uncharacterized protein</fullName>
    </submittedName>
</protein>
<comment type="caution">
    <text evidence="1">The sequence shown here is derived from an EMBL/GenBank/DDBJ whole genome shotgun (WGS) entry which is preliminary data.</text>
</comment>
<keyword evidence="2" id="KW-1185">Reference proteome</keyword>
<sequence length="65" mass="7285">MPRRHGGPRPKGSLVHDPLAFATRLTWKKLKNLAWIAPQTICRAVEPLSWWHGGFLNCGALLGVR</sequence>
<dbReference type="RefSeq" id="XP_067819747.1">
    <property type="nucleotide sequence ID" value="XM_067958302.1"/>
</dbReference>
<dbReference type="AlphaFoldDB" id="A0A976FNX4"/>
<organism evidence="1 2">
    <name type="scientific">Bremia lactucae</name>
    <name type="common">Lettuce downy mildew</name>
    <dbReference type="NCBI Taxonomy" id="4779"/>
    <lineage>
        <taxon>Eukaryota</taxon>
        <taxon>Sar</taxon>
        <taxon>Stramenopiles</taxon>
        <taxon>Oomycota</taxon>
        <taxon>Peronosporomycetes</taxon>
        <taxon>Peronosporales</taxon>
        <taxon>Peronosporaceae</taxon>
        <taxon>Bremia</taxon>
    </lineage>
</organism>
<dbReference type="Proteomes" id="UP000294530">
    <property type="component" value="Unassembled WGS sequence"/>
</dbReference>
<dbReference type="KEGG" id="blac:94343973"/>
<evidence type="ECO:0000313" key="2">
    <source>
        <dbReference type="Proteomes" id="UP000294530"/>
    </source>
</evidence>
<accession>A0A976FNX4</accession>
<gene>
    <name evidence="1" type="ORF">CCR75_000194</name>
</gene>